<dbReference type="Gene3D" id="1.10.10.10">
    <property type="entry name" value="Winged helix-like DNA-binding domain superfamily/Winged helix DNA-binding domain"/>
    <property type="match status" value="1"/>
</dbReference>
<keyword evidence="3" id="KW-0597">Phosphoprotein</keyword>
<keyword evidence="10" id="KW-0175">Coiled coil</keyword>
<organism evidence="13">
    <name type="scientific">Ananas comosus var. bracteatus</name>
    <name type="common">red pineapple</name>
    <dbReference type="NCBI Taxonomy" id="296719"/>
    <lineage>
        <taxon>Eukaryota</taxon>
        <taxon>Viridiplantae</taxon>
        <taxon>Streptophyta</taxon>
        <taxon>Embryophyta</taxon>
        <taxon>Tracheophyta</taxon>
        <taxon>Spermatophyta</taxon>
        <taxon>Magnoliopsida</taxon>
        <taxon>Liliopsida</taxon>
        <taxon>Poales</taxon>
        <taxon>Bromeliaceae</taxon>
        <taxon>Bromelioideae</taxon>
        <taxon>Ananas</taxon>
    </lineage>
</organism>
<comment type="subunit">
    <text evidence="2">Homotrimer.</text>
</comment>
<keyword evidence="4" id="KW-0805">Transcription regulation</keyword>
<protein>
    <recommendedName>
        <fullName evidence="12">HSF-type DNA-binding domain-containing protein</fullName>
    </recommendedName>
</protein>
<dbReference type="AlphaFoldDB" id="A0A6V7PXJ7"/>
<name>A0A6V7PXJ7_ANACO</name>
<dbReference type="InterPro" id="IPR036390">
    <property type="entry name" value="WH_DNA-bd_sf"/>
</dbReference>
<dbReference type="GO" id="GO:0000978">
    <property type="term" value="F:RNA polymerase II cis-regulatory region sequence-specific DNA binding"/>
    <property type="evidence" value="ECO:0007669"/>
    <property type="project" value="TreeGrafter"/>
</dbReference>
<evidence type="ECO:0000256" key="5">
    <source>
        <dbReference type="ARBA" id="ARBA00023016"/>
    </source>
</evidence>
<dbReference type="InterPro" id="IPR000232">
    <property type="entry name" value="HSF_DNA-bd"/>
</dbReference>
<sequence length="421" mass="44527">MGPNPATSEEPPPAAAGQGQRTAPTPFLTKTYQMVDDPSVDDVISWNGDGTAFVVWRRRVRARPPPQVLQAQQLLQLRSPAQYLRKSKVIKKEKFYEYSAVVPDRWEFANESFRRGEKHLLCEIHRRKISLAAAAVPAGIPLVAARVASPASSASTGSSGRGAAAAAAAAAAGRSKGESLTEENERLRRENTKLAEELAQMKNLCNNILHLMSRYVSAEQFRMDAAAAAAAAAPRGEREGDGAIAKLFGVPIGIKRPRESDLSPRSSRCLPDPQQSVSELVVDSQDSVPERVSDSQQKTITVKLFYLQSALFFIRLVLDKLNEWGRWRRRRGRRGRGGGGGCEGEGGRRGGGGGEGEGEGAGEAAAAKGKDGAGEAAAAKGKEARGGGGCEEEGDAGEAAAATKEGAGEAVAAEGRPASWS</sequence>
<reference evidence="13" key="1">
    <citation type="submission" date="2020-07" db="EMBL/GenBank/DDBJ databases">
        <authorList>
            <person name="Lin J."/>
        </authorList>
    </citation>
    <scope>NUCLEOTIDE SEQUENCE</scope>
</reference>
<evidence type="ECO:0000256" key="9">
    <source>
        <dbReference type="RuleBase" id="RU004020"/>
    </source>
</evidence>
<feature type="region of interest" description="Disordered" evidence="11">
    <location>
        <begin position="1"/>
        <end position="24"/>
    </location>
</feature>
<keyword evidence="6" id="KW-0238">DNA-binding</keyword>
<evidence type="ECO:0000256" key="4">
    <source>
        <dbReference type="ARBA" id="ARBA00023015"/>
    </source>
</evidence>
<evidence type="ECO:0000256" key="1">
    <source>
        <dbReference type="ARBA" id="ARBA00004123"/>
    </source>
</evidence>
<feature type="coiled-coil region" evidence="10">
    <location>
        <begin position="177"/>
        <end position="207"/>
    </location>
</feature>
<dbReference type="PANTHER" id="PTHR10015:SF169">
    <property type="entry name" value="HEAT STRESS TRANSCRIPTION FACTOR B-2B"/>
    <property type="match status" value="1"/>
</dbReference>
<evidence type="ECO:0000259" key="12">
    <source>
        <dbReference type="SMART" id="SM00415"/>
    </source>
</evidence>
<dbReference type="FunFam" id="1.10.10.10:FF:000037">
    <property type="entry name" value="Heat stress transcription factor B-4"/>
    <property type="match status" value="1"/>
</dbReference>
<proteinExistence type="inferred from homology"/>
<evidence type="ECO:0000256" key="6">
    <source>
        <dbReference type="ARBA" id="ARBA00023125"/>
    </source>
</evidence>
<evidence type="ECO:0000256" key="7">
    <source>
        <dbReference type="ARBA" id="ARBA00023163"/>
    </source>
</evidence>
<keyword evidence="8" id="KW-0539">Nucleus</keyword>
<dbReference type="SMART" id="SM00415">
    <property type="entry name" value="HSF"/>
    <property type="match status" value="1"/>
</dbReference>
<dbReference type="GO" id="GO:0003700">
    <property type="term" value="F:DNA-binding transcription factor activity"/>
    <property type="evidence" value="ECO:0007669"/>
    <property type="project" value="InterPro"/>
</dbReference>
<comment type="subcellular location">
    <subcellularLocation>
        <location evidence="1">Nucleus</location>
    </subcellularLocation>
</comment>
<comment type="similarity">
    <text evidence="9">Belongs to the HSF family.</text>
</comment>
<dbReference type="InterPro" id="IPR036388">
    <property type="entry name" value="WH-like_DNA-bd_sf"/>
</dbReference>
<accession>A0A6V7PXJ7</accession>
<feature type="domain" description="HSF-type DNA-binding" evidence="12">
    <location>
        <begin position="23"/>
        <end position="127"/>
    </location>
</feature>
<feature type="compositionally biased region" description="Gly residues" evidence="11">
    <location>
        <begin position="337"/>
        <end position="361"/>
    </location>
</feature>
<feature type="region of interest" description="Disordered" evidence="11">
    <location>
        <begin position="256"/>
        <end position="278"/>
    </location>
</feature>
<feature type="compositionally biased region" description="Low complexity" evidence="11">
    <location>
        <begin position="397"/>
        <end position="421"/>
    </location>
</feature>
<dbReference type="SUPFAM" id="SSF46785">
    <property type="entry name" value="Winged helix' DNA-binding domain"/>
    <property type="match status" value="1"/>
</dbReference>
<evidence type="ECO:0000256" key="10">
    <source>
        <dbReference type="SAM" id="Coils"/>
    </source>
</evidence>
<evidence type="ECO:0000256" key="8">
    <source>
        <dbReference type="ARBA" id="ARBA00023242"/>
    </source>
</evidence>
<evidence type="ECO:0000256" key="11">
    <source>
        <dbReference type="SAM" id="MobiDB-lite"/>
    </source>
</evidence>
<evidence type="ECO:0000256" key="3">
    <source>
        <dbReference type="ARBA" id="ARBA00022553"/>
    </source>
</evidence>
<evidence type="ECO:0000256" key="2">
    <source>
        <dbReference type="ARBA" id="ARBA00011233"/>
    </source>
</evidence>
<dbReference type="EMBL" id="LR862153">
    <property type="protein sequence ID" value="CAD1835475.1"/>
    <property type="molecule type" value="Genomic_DNA"/>
</dbReference>
<keyword evidence="5" id="KW-0346">Stress response</keyword>
<dbReference type="PANTHER" id="PTHR10015">
    <property type="entry name" value="HEAT SHOCK TRANSCRIPTION FACTOR"/>
    <property type="match status" value="1"/>
</dbReference>
<dbReference type="GO" id="GO:0006357">
    <property type="term" value="P:regulation of transcription by RNA polymerase II"/>
    <property type="evidence" value="ECO:0007669"/>
    <property type="project" value="TreeGrafter"/>
</dbReference>
<evidence type="ECO:0000313" key="13">
    <source>
        <dbReference type="EMBL" id="CAD1835475.1"/>
    </source>
</evidence>
<keyword evidence="7" id="KW-0804">Transcription</keyword>
<gene>
    <name evidence="13" type="ORF">CB5_LOCUS18686</name>
</gene>
<dbReference type="GO" id="GO:0005634">
    <property type="term" value="C:nucleus"/>
    <property type="evidence" value="ECO:0007669"/>
    <property type="project" value="UniProtKB-SubCell"/>
</dbReference>
<feature type="region of interest" description="Disordered" evidence="11">
    <location>
        <begin position="330"/>
        <end position="421"/>
    </location>
</feature>
<dbReference type="Pfam" id="PF00447">
    <property type="entry name" value="HSF_DNA-bind"/>
    <property type="match status" value="1"/>
</dbReference>